<reference evidence="1 2" key="1">
    <citation type="submission" date="2019-05" db="EMBL/GenBank/DDBJ databases">
        <title>Another draft genome of Portunus trituberculatus and its Hox gene families provides insights of decapod evolution.</title>
        <authorList>
            <person name="Jeong J.-H."/>
            <person name="Song I."/>
            <person name="Kim S."/>
            <person name="Choi T."/>
            <person name="Kim D."/>
            <person name="Ryu S."/>
            <person name="Kim W."/>
        </authorList>
    </citation>
    <scope>NUCLEOTIDE SEQUENCE [LARGE SCALE GENOMIC DNA]</scope>
    <source>
        <tissue evidence="1">Muscle</tissue>
    </source>
</reference>
<sequence length="61" mass="6844">MKWMRTAPRQLHVLGRAAGRVGAVWVCMEKTVVFRDQGFNPETLKAPARCPRTCCHSLSST</sequence>
<protein>
    <submittedName>
        <fullName evidence="1">Uncharacterized protein</fullName>
    </submittedName>
</protein>
<keyword evidence="2" id="KW-1185">Reference proteome</keyword>
<proteinExistence type="predicted"/>
<evidence type="ECO:0000313" key="2">
    <source>
        <dbReference type="Proteomes" id="UP000324222"/>
    </source>
</evidence>
<accession>A0A5B7HI28</accession>
<evidence type="ECO:0000313" key="1">
    <source>
        <dbReference type="EMBL" id="MPC69195.1"/>
    </source>
</evidence>
<comment type="caution">
    <text evidence="1">The sequence shown here is derived from an EMBL/GenBank/DDBJ whole genome shotgun (WGS) entry which is preliminary data.</text>
</comment>
<dbReference type="EMBL" id="VSRR010029013">
    <property type="protein sequence ID" value="MPC69195.1"/>
    <property type="molecule type" value="Genomic_DNA"/>
</dbReference>
<dbReference type="Proteomes" id="UP000324222">
    <property type="component" value="Unassembled WGS sequence"/>
</dbReference>
<dbReference type="AlphaFoldDB" id="A0A5B7HI28"/>
<organism evidence="1 2">
    <name type="scientific">Portunus trituberculatus</name>
    <name type="common">Swimming crab</name>
    <name type="synonym">Neptunus trituberculatus</name>
    <dbReference type="NCBI Taxonomy" id="210409"/>
    <lineage>
        <taxon>Eukaryota</taxon>
        <taxon>Metazoa</taxon>
        <taxon>Ecdysozoa</taxon>
        <taxon>Arthropoda</taxon>
        <taxon>Crustacea</taxon>
        <taxon>Multicrustacea</taxon>
        <taxon>Malacostraca</taxon>
        <taxon>Eumalacostraca</taxon>
        <taxon>Eucarida</taxon>
        <taxon>Decapoda</taxon>
        <taxon>Pleocyemata</taxon>
        <taxon>Brachyura</taxon>
        <taxon>Eubrachyura</taxon>
        <taxon>Portunoidea</taxon>
        <taxon>Portunidae</taxon>
        <taxon>Portuninae</taxon>
        <taxon>Portunus</taxon>
    </lineage>
</organism>
<gene>
    <name evidence="1" type="ORF">E2C01_063410</name>
</gene>
<name>A0A5B7HI28_PORTR</name>